<dbReference type="GO" id="GO:0009055">
    <property type="term" value="F:electron transfer activity"/>
    <property type="evidence" value="ECO:0007669"/>
    <property type="project" value="UniProtKB-UniRule"/>
</dbReference>
<evidence type="ECO:0000256" key="6">
    <source>
        <dbReference type="ARBA" id="ARBA00023014"/>
    </source>
</evidence>
<dbReference type="Proteomes" id="UP000198716">
    <property type="component" value="Unassembled WGS sequence"/>
</dbReference>
<keyword evidence="2 8" id="KW-0813">Transport</keyword>
<evidence type="ECO:0000256" key="8">
    <source>
        <dbReference type="RuleBase" id="RU368020"/>
    </source>
</evidence>
<keyword evidence="5 8" id="KW-0408">Iron</keyword>
<keyword evidence="6 8" id="KW-0411">Iron-sulfur</keyword>
<comment type="cofactor">
    <cofactor evidence="1">
        <name>[3Fe-4S] cluster</name>
        <dbReference type="ChEBI" id="CHEBI:21137"/>
    </cofactor>
</comment>
<reference evidence="11" key="1">
    <citation type="submission" date="2016-10" db="EMBL/GenBank/DDBJ databases">
        <authorList>
            <person name="Varghese N."/>
            <person name="Submissions S."/>
        </authorList>
    </citation>
    <scope>NUCLEOTIDE SEQUENCE [LARGE SCALE GENOMIC DNA]</scope>
    <source>
        <strain evidence="11">DSM 45004</strain>
    </source>
</reference>
<dbReference type="PROSITE" id="PS51379">
    <property type="entry name" value="4FE4S_FER_2"/>
    <property type="match status" value="1"/>
</dbReference>
<dbReference type="PRINTS" id="PR00352">
    <property type="entry name" value="3FE4SFRDOXIN"/>
</dbReference>
<evidence type="ECO:0000256" key="1">
    <source>
        <dbReference type="ARBA" id="ARBA00001927"/>
    </source>
</evidence>
<gene>
    <name evidence="10" type="ORF">SAMN04487819_106195</name>
</gene>
<evidence type="ECO:0000256" key="3">
    <source>
        <dbReference type="ARBA" id="ARBA00022723"/>
    </source>
</evidence>
<evidence type="ECO:0000256" key="4">
    <source>
        <dbReference type="ARBA" id="ARBA00022982"/>
    </source>
</evidence>
<evidence type="ECO:0000259" key="9">
    <source>
        <dbReference type="PROSITE" id="PS51379"/>
    </source>
</evidence>
<evidence type="ECO:0000256" key="5">
    <source>
        <dbReference type="ARBA" id="ARBA00023004"/>
    </source>
</evidence>
<keyword evidence="11" id="KW-1185">Reference proteome</keyword>
<evidence type="ECO:0000256" key="7">
    <source>
        <dbReference type="ARBA" id="ARBA00023291"/>
    </source>
</evidence>
<keyword evidence="4 8" id="KW-0249">Electron transport</keyword>
<evidence type="ECO:0000313" key="10">
    <source>
        <dbReference type="EMBL" id="SFE00259.1"/>
    </source>
</evidence>
<protein>
    <recommendedName>
        <fullName evidence="8">Ferredoxin</fullName>
    </recommendedName>
</protein>
<dbReference type="Pfam" id="PF13370">
    <property type="entry name" value="Fer4_13"/>
    <property type="match status" value="1"/>
</dbReference>
<dbReference type="Gene3D" id="3.30.70.20">
    <property type="match status" value="1"/>
</dbReference>
<dbReference type="EMBL" id="FOMZ01000006">
    <property type="protein sequence ID" value="SFE00259.1"/>
    <property type="molecule type" value="Genomic_DNA"/>
</dbReference>
<name>A0A1I1WYV5_9ACTN</name>
<dbReference type="InterPro" id="IPR001080">
    <property type="entry name" value="3Fe4S_ferredoxin"/>
</dbReference>
<dbReference type="AlphaFoldDB" id="A0A1I1WYV5"/>
<dbReference type="PANTHER" id="PTHR36923:SF3">
    <property type="entry name" value="FERREDOXIN"/>
    <property type="match status" value="1"/>
</dbReference>
<proteinExistence type="predicted"/>
<dbReference type="PANTHER" id="PTHR36923">
    <property type="entry name" value="FERREDOXIN"/>
    <property type="match status" value="1"/>
</dbReference>
<dbReference type="GO" id="GO:0051538">
    <property type="term" value="F:3 iron, 4 sulfur cluster binding"/>
    <property type="evidence" value="ECO:0007669"/>
    <property type="project" value="UniProtKB-KW"/>
</dbReference>
<dbReference type="SUPFAM" id="SSF54862">
    <property type="entry name" value="4Fe-4S ferredoxins"/>
    <property type="match status" value="1"/>
</dbReference>
<comment type="function">
    <text evidence="8">Ferredoxins are iron-sulfur proteins that transfer electrons in a wide variety of metabolic reactions.</text>
</comment>
<dbReference type="RefSeq" id="WP_092926929.1">
    <property type="nucleotide sequence ID" value="NZ_FOMZ01000006.1"/>
</dbReference>
<accession>A0A1I1WYV5</accession>
<dbReference type="InterPro" id="IPR017896">
    <property type="entry name" value="4Fe4S_Fe-S-bd"/>
</dbReference>
<dbReference type="GO" id="GO:0005506">
    <property type="term" value="F:iron ion binding"/>
    <property type="evidence" value="ECO:0007669"/>
    <property type="project" value="UniProtKB-UniRule"/>
</dbReference>
<feature type="domain" description="4Fe-4S ferredoxin-type" evidence="9">
    <location>
        <begin position="1"/>
        <end position="29"/>
    </location>
</feature>
<organism evidence="10 11">
    <name type="scientific">Actinopolyspora alba</name>
    <dbReference type="NCBI Taxonomy" id="673379"/>
    <lineage>
        <taxon>Bacteria</taxon>
        <taxon>Bacillati</taxon>
        <taxon>Actinomycetota</taxon>
        <taxon>Actinomycetes</taxon>
        <taxon>Actinopolysporales</taxon>
        <taxon>Actinopolysporaceae</taxon>
        <taxon>Actinopolyspora</taxon>
        <taxon>Actinopolyspora alba group</taxon>
    </lineage>
</organism>
<evidence type="ECO:0000313" key="11">
    <source>
        <dbReference type="Proteomes" id="UP000198716"/>
    </source>
</evidence>
<sequence length="66" mass="7197">MKIEIDEEKCIGAGQCVMSAPETFDQRDEDGVAFLLEESPAPKRRARVHEAATLCPAAAITVVEDH</sequence>
<dbReference type="InterPro" id="IPR051269">
    <property type="entry name" value="Fe-S_cluster_ET"/>
</dbReference>
<keyword evidence="3 8" id="KW-0479">Metal-binding</keyword>
<keyword evidence="7" id="KW-0003">3Fe-4S</keyword>
<evidence type="ECO:0000256" key="2">
    <source>
        <dbReference type="ARBA" id="ARBA00022448"/>
    </source>
</evidence>